<evidence type="ECO:0000313" key="1">
    <source>
        <dbReference type="EMBL" id="PKU81220.1"/>
    </source>
</evidence>
<dbReference type="AlphaFoldDB" id="A0A2I0WZY8"/>
<organism evidence="1 2">
    <name type="scientific">Dendrobium catenatum</name>
    <dbReference type="NCBI Taxonomy" id="906689"/>
    <lineage>
        <taxon>Eukaryota</taxon>
        <taxon>Viridiplantae</taxon>
        <taxon>Streptophyta</taxon>
        <taxon>Embryophyta</taxon>
        <taxon>Tracheophyta</taxon>
        <taxon>Spermatophyta</taxon>
        <taxon>Magnoliopsida</taxon>
        <taxon>Liliopsida</taxon>
        <taxon>Asparagales</taxon>
        <taxon>Orchidaceae</taxon>
        <taxon>Epidendroideae</taxon>
        <taxon>Malaxideae</taxon>
        <taxon>Dendrobiinae</taxon>
        <taxon>Dendrobium</taxon>
    </lineage>
</organism>
<dbReference type="CDD" id="cd09272">
    <property type="entry name" value="RNase_HI_RT_Ty1"/>
    <property type="match status" value="1"/>
</dbReference>
<dbReference type="SUPFAM" id="SSF56672">
    <property type="entry name" value="DNA/RNA polymerases"/>
    <property type="match status" value="1"/>
</dbReference>
<accession>A0A2I0WZY8</accession>
<name>A0A2I0WZY8_9ASPA</name>
<reference evidence="1 2" key="1">
    <citation type="journal article" date="2016" name="Sci. Rep.">
        <title>The Dendrobium catenatum Lindl. genome sequence provides insights into polysaccharide synthase, floral development and adaptive evolution.</title>
        <authorList>
            <person name="Zhang G.Q."/>
            <person name="Xu Q."/>
            <person name="Bian C."/>
            <person name="Tsai W.C."/>
            <person name="Yeh C.M."/>
            <person name="Liu K.W."/>
            <person name="Yoshida K."/>
            <person name="Zhang L.S."/>
            <person name="Chang S.B."/>
            <person name="Chen F."/>
            <person name="Shi Y."/>
            <person name="Su Y.Y."/>
            <person name="Zhang Y.Q."/>
            <person name="Chen L.J."/>
            <person name="Yin Y."/>
            <person name="Lin M."/>
            <person name="Huang H."/>
            <person name="Deng H."/>
            <person name="Wang Z.W."/>
            <person name="Zhu S.L."/>
            <person name="Zhao X."/>
            <person name="Deng C."/>
            <person name="Niu S.C."/>
            <person name="Huang J."/>
            <person name="Wang M."/>
            <person name="Liu G.H."/>
            <person name="Yang H.J."/>
            <person name="Xiao X.J."/>
            <person name="Hsiao Y.Y."/>
            <person name="Wu W.L."/>
            <person name="Chen Y.Y."/>
            <person name="Mitsuda N."/>
            <person name="Ohme-Takagi M."/>
            <person name="Luo Y.B."/>
            <person name="Van de Peer Y."/>
            <person name="Liu Z.J."/>
        </authorList>
    </citation>
    <scope>NUCLEOTIDE SEQUENCE [LARGE SCALE GENOMIC DNA]</scope>
    <source>
        <tissue evidence="1">The whole plant</tissue>
    </source>
</reference>
<dbReference type="EMBL" id="KZ502275">
    <property type="protein sequence ID" value="PKU81220.1"/>
    <property type="molecule type" value="Genomic_DNA"/>
</dbReference>
<proteinExistence type="predicted"/>
<gene>
    <name evidence="1" type="ORF">MA16_Dca027018</name>
</gene>
<dbReference type="Proteomes" id="UP000233837">
    <property type="component" value="Unassembled WGS sequence"/>
</dbReference>
<dbReference type="PANTHER" id="PTHR11439:SF524">
    <property type="entry name" value="RNA-DIRECTED DNA POLYMERASE, PROTEIN KINASE RLK-PELLE-DLSV FAMILY"/>
    <property type="match status" value="1"/>
</dbReference>
<reference evidence="1 2" key="2">
    <citation type="journal article" date="2017" name="Nature">
        <title>The Apostasia genome and the evolution of orchids.</title>
        <authorList>
            <person name="Zhang G.Q."/>
            <person name="Liu K.W."/>
            <person name="Li Z."/>
            <person name="Lohaus R."/>
            <person name="Hsiao Y.Y."/>
            <person name="Niu S.C."/>
            <person name="Wang J.Y."/>
            <person name="Lin Y.C."/>
            <person name="Xu Q."/>
            <person name="Chen L.J."/>
            <person name="Yoshida K."/>
            <person name="Fujiwara S."/>
            <person name="Wang Z.W."/>
            <person name="Zhang Y.Q."/>
            <person name="Mitsuda N."/>
            <person name="Wang M."/>
            <person name="Liu G.H."/>
            <person name="Pecoraro L."/>
            <person name="Huang H.X."/>
            <person name="Xiao X.J."/>
            <person name="Lin M."/>
            <person name="Wu X.Y."/>
            <person name="Wu W.L."/>
            <person name="Chen Y.Y."/>
            <person name="Chang S.B."/>
            <person name="Sakamoto S."/>
            <person name="Ohme-Takagi M."/>
            <person name="Yagi M."/>
            <person name="Zeng S.J."/>
            <person name="Shen C.Y."/>
            <person name="Yeh C.M."/>
            <person name="Luo Y.B."/>
            <person name="Tsai W.C."/>
            <person name="Van de Peer Y."/>
            <person name="Liu Z.J."/>
        </authorList>
    </citation>
    <scope>NUCLEOTIDE SEQUENCE [LARGE SCALE GENOMIC DNA]</scope>
    <source>
        <tissue evidence="1">The whole plant</tissue>
    </source>
</reference>
<keyword evidence="2" id="KW-1185">Reference proteome</keyword>
<dbReference type="PANTHER" id="PTHR11439">
    <property type="entry name" value="GAG-POL-RELATED RETROTRANSPOSON"/>
    <property type="match status" value="1"/>
</dbReference>
<evidence type="ECO:0000313" key="2">
    <source>
        <dbReference type="Proteomes" id="UP000233837"/>
    </source>
</evidence>
<sequence length="251" mass="28404">MSNCKPVSTPSQLKTPTSNGLTAAYSNPAFYRQLAGCLQYLTLTRPDIAYTVNKICQNMQNPTIQHFDNLKRLLWYIQGTLHIRLPLFRGELVLRSYTDSDWAGDTQDWKSMSGYCNFLGSSLISWSVKKQNAVARSSTEAEYRALASAAAEVTWIRRLLQELHCTQTTATSLFCDNTSAIALANNHIFHARTKHIEVDCHYIRHCIKDKSIQIHHIPTAEQLADLLTKTLPSPRFKLLTNKLVQPMDPPP</sequence>
<protein>
    <submittedName>
        <fullName evidence="1">Putative mitochondrial protein</fullName>
    </submittedName>
</protein>
<dbReference type="InterPro" id="IPR043502">
    <property type="entry name" value="DNA/RNA_pol_sf"/>
</dbReference>